<dbReference type="Proteomes" id="UP001596410">
    <property type="component" value="Unassembled WGS sequence"/>
</dbReference>
<keyword evidence="3" id="KW-1185">Reference proteome</keyword>
<evidence type="ECO:0000313" key="3">
    <source>
        <dbReference type="Proteomes" id="UP001596410"/>
    </source>
</evidence>
<sequence>MFKKMSFTSIFKMNIKPFVCHFCLVMLGTGIIGAGWNSARNEVVFVAFLLMLLLHYAIGFLLNNHHSWYKNLLSVSMVFVINFALFMYTQFHNNDLQSFVDFASIVFKFPFLYVLGWKGPNYPLLVSFLPSVLLWLGLESKFIIKKFKIDKDKKVALH</sequence>
<feature type="transmembrane region" description="Helical" evidence="1">
    <location>
        <begin position="43"/>
        <end position="62"/>
    </location>
</feature>
<gene>
    <name evidence="2" type="ORF">ACFQIC_18590</name>
</gene>
<comment type="caution">
    <text evidence="2">The sequence shown here is derived from an EMBL/GenBank/DDBJ whole genome shotgun (WGS) entry which is preliminary data.</text>
</comment>
<keyword evidence="1" id="KW-0812">Transmembrane</keyword>
<accession>A0ABW2ENR9</accession>
<name>A0ABW2ENR9_9BACI</name>
<reference evidence="3" key="1">
    <citation type="journal article" date="2019" name="Int. J. Syst. Evol. Microbiol.">
        <title>The Global Catalogue of Microorganisms (GCM) 10K type strain sequencing project: providing services to taxonomists for standard genome sequencing and annotation.</title>
        <authorList>
            <consortium name="The Broad Institute Genomics Platform"/>
            <consortium name="The Broad Institute Genome Sequencing Center for Infectious Disease"/>
            <person name="Wu L."/>
            <person name="Ma J."/>
        </authorList>
    </citation>
    <scope>NUCLEOTIDE SEQUENCE [LARGE SCALE GENOMIC DNA]</scope>
    <source>
        <strain evidence="3">CGMCC 4.1621</strain>
    </source>
</reference>
<proteinExistence type="predicted"/>
<evidence type="ECO:0000256" key="1">
    <source>
        <dbReference type="SAM" id="Phobius"/>
    </source>
</evidence>
<protein>
    <submittedName>
        <fullName evidence="2">Uncharacterized protein</fullName>
    </submittedName>
</protein>
<dbReference type="EMBL" id="JBHSZV010000056">
    <property type="protein sequence ID" value="MFC7063810.1"/>
    <property type="molecule type" value="Genomic_DNA"/>
</dbReference>
<feature type="transmembrane region" description="Helical" evidence="1">
    <location>
        <begin position="69"/>
        <end position="88"/>
    </location>
</feature>
<evidence type="ECO:0000313" key="2">
    <source>
        <dbReference type="EMBL" id="MFC7063810.1"/>
    </source>
</evidence>
<keyword evidence="1" id="KW-0472">Membrane</keyword>
<keyword evidence="1" id="KW-1133">Transmembrane helix</keyword>
<organism evidence="2 3">
    <name type="scientific">Halobacillus seohaensis</name>
    <dbReference type="NCBI Taxonomy" id="447421"/>
    <lineage>
        <taxon>Bacteria</taxon>
        <taxon>Bacillati</taxon>
        <taxon>Bacillota</taxon>
        <taxon>Bacilli</taxon>
        <taxon>Bacillales</taxon>
        <taxon>Bacillaceae</taxon>
        <taxon>Halobacillus</taxon>
    </lineage>
</organism>
<feature type="transmembrane region" description="Helical" evidence="1">
    <location>
        <begin position="122"/>
        <end position="144"/>
    </location>
</feature>